<evidence type="ECO:0000256" key="12">
    <source>
        <dbReference type="PIRSR" id="PIRSR038927-3"/>
    </source>
</evidence>
<dbReference type="PANTHER" id="PTHR42821">
    <property type="entry name" value="CATALASE"/>
    <property type="match status" value="1"/>
</dbReference>
<evidence type="ECO:0000256" key="11">
    <source>
        <dbReference type="PIRSR" id="PIRSR038927-2"/>
    </source>
</evidence>
<dbReference type="InterPro" id="IPR029062">
    <property type="entry name" value="Class_I_gatase-like"/>
</dbReference>
<name>A0A495AB42_9BACI</name>
<evidence type="ECO:0000259" key="14">
    <source>
        <dbReference type="SMART" id="SM01060"/>
    </source>
</evidence>
<dbReference type="InterPro" id="IPR010582">
    <property type="entry name" value="Catalase_immune_responsive"/>
</dbReference>
<evidence type="ECO:0000256" key="2">
    <source>
        <dbReference type="ARBA" id="ARBA00010660"/>
    </source>
</evidence>
<dbReference type="EC" id="1.11.1.6" evidence="3 10"/>
<keyword evidence="16" id="KW-1185">Reference proteome</keyword>
<feature type="compositionally biased region" description="Basic and acidic residues" evidence="13">
    <location>
        <begin position="1"/>
        <end position="19"/>
    </location>
</feature>
<dbReference type="Pfam" id="PF18011">
    <property type="entry name" value="Catalase_C"/>
    <property type="match status" value="1"/>
</dbReference>
<comment type="similarity">
    <text evidence="2">Belongs to the catalase family. HPII subfamily.</text>
</comment>
<dbReference type="PRINTS" id="PR00067">
    <property type="entry name" value="CATALASE"/>
</dbReference>
<dbReference type="PROSITE" id="PS00437">
    <property type="entry name" value="CATALASE_1"/>
    <property type="match status" value="1"/>
</dbReference>
<evidence type="ECO:0000256" key="9">
    <source>
        <dbReference type="ARBA" id="ARBA00023324"/>
    </source>
</evidence>
<dbReference type="InterPro" id="IPR011614">
    <property type="entry name" value="Catalase_core"/>
</dbReference>
<dbReference type="GO" id="GO:0005829">
    <property type="term" value="C:cytosol"/>
    <property type="evidence" value="ECO:0007669"/>
    <property type="project" value="TreeGrafter"/>
</dbReference>
<dbReference type="SUPFAM" id="SSF52317">
    <property type="entry name" value="Class I glutamine amidotransferase-like"/>
    <property type="match status" value="1"/>
</dbReference>
<evidence type="ECO:0000256" key="8">
    <source>
        <dbReference type="ARBA" id="ARBA00023004"/>
    </source>
</evidence>
<dbReference type="GO" id="GO:0006979">
    <property type="term" value="P:response to oxidative stress"/>
    <property type="evidence" value="ECO:0007669"/>
    <property type="project" value="InterPro"/>
</dbReference>
<evidence type="ECO:0000256" key="7">
    <source>
        <dbReference type="ARBA" id="ARBA00023002"/>
    </source>
</evidence>
<keyword evidence="8 10" id="KW-0408">Iron</keyword>
<evidence type="ECO:0000256" key="3">
    <source>
        <dbReference type="ARBA" id="ARBA00012314"/>
    </source>
</evidence>
<dbReference type="PIRSF" id="PIRSF038927">
    <property type="entry name" value="Catalase_clade2"/>
    <property type="match status" value="1"/>
</dbReference>
<sequence>MDKDKDKRQKDKKDEQLEKYRKKNTGPGKKMTDDTGVRVSNDRTTLRAGKRGPGLWQDFHFYKKQSHFDRERIPEKVVHARGFGVYGEFEAYKSLKNLTSAHFLGKAGRKTPVFVRFSNFVGNKGSKDTAVDIRGFATKFYTEEGNYDMLALQFPVFILADGMKFMDVTHAAKPNPKVHVPQATTAHDEFWDYVANNQESAHMVMWLMSMRGRPRSWRMMDGWPINTFWFVNEHGKGTFVRFKWIPKLGVHSLLLDEANIIGGVDPDFHRRDIIEAIEKGAYPEYELGVQLIAEEDEYKFDFDVLDDTKLWPEEEIPVQTIGKMTLNRLVDNFFAEEEQSAFDPANLVPGIDFTNDPVLQSRAFPYRDTELHRHHSGNFENLPVNKPIVEQNYNLRRSYLRHRIDVDNVHYHKNSLAGNTPSEASPEEGGYVSFPEKVEGNITRDVPSESFEDFFSQARLFWNSLSSVEKKDLLETIIFHLQYVKSKSVRQQNVDMWVNVDKEMATIMADELGVDRPKGTHVPVTKSSPAISQLNTPFYAYTQKVGVLIGNGFDGREVRNVLHVLKKNGVFMDIISNKLGTVTGNDGSKMEVNETFLTKYPVLYDSIYVVGGSAKNQDKFNADIMNFIHEQYKHYKPIGVATTGQSYIQTSNKNNLAGVVFAANNPNFGEDFVSAIAKQRFWDRK</sequence>
<reference evidence="15 16" key="1">
    <citation type="journal article" date="2016" name="Int. J. Syst. Evol. Microbiol.">
        <title>Oceanobacillus halophilus sp. nov., a novel moderately halophilic bacterium from a hypersaline lake.</title>
        <authorList>
            <person name="Amoozegar M.A."/>
            <person name="Bagheri M."/>
            <person name="Makhdoumi A."/>
            <person name="Nikou M.M."/>
            <person name="Fazeli S.A.S."/>
            <person name="Schumann P."/>
            <person name="Sproer C."/>
            <person name="Sanchez-Porro C."/>
            <person name="Ventosa A."/>
        </authorList>
    </citation>
    <scope>NUCLEOTIDE SEQUENCE [LARGE SCALE GENOMIC DNA]</scope>
    <source>
        <strain evidence="15 16">DSM 23996</strain>
    </source>
</reference>
<protein>
    <recommendedName>
        <fullName evidence="3 10">Catalase</fullName>
        <ecNumber evidence="3 10">1.11.1.6</ecNumber>
    </recommendedName>
</protein>
<evidence type="ECO:0000256" key="4">
    <source>
        <dbReference type="ARBA" id="ARBA00022559"/>
    </source>
</evidence>
<keyword evidence="5 10" id="KW-0349">Heme</keyword>
<dbReference type="Gene3D" id="3.40.50.880">
    <property type="match status" value="1"/>
</dbReference>
<dbReference type="SUPFAM" id="SSF56634">
    <property type="entry name" value="Heme-dependent catalase-like"/>
    <property type="match status" value="1"/>
</dbReference>
<dbReference type="Proteomes" id="UP000269301">
    <property type="component" value="Unassembled WGS sequence"/>
</dbReference>
<dbReference type="InterPro" id="IPR018028">
    <property type="entry name" value="Catalase"/>
</dbReference>
<dbReference type="InterPro" id="IPR041399">
    <property type="entry name" value="Catalase_large_C"/>
</dbReference>
<dbReference type="Pfam" id="PF06628">
    <property type="entry name" value="Catalase-rel"/>
    <property type="match status" value="1"/>
</dbReference>
<feature type="domain" description="Catalase core" evidence="14">
    <location>
        <begin position="32"/>
        <end position="420"/>
    </location>
</feature>
<evidence type="ECO:0000256" key="13">
    <source>
        <dbReference type="SAM" id="MobiDB-lite"/>
    </source>
</evidence>
<dbReference type="InterPro" id="IPR002226">
    <property type="entry name" value="Catalase_haem_BS"/>
</dbReference>
<dbReference type="InterPro" id="IPR020835">
    <property type="entry name" value="Catalase_sf"/>
</dbReference>
<feature type="region of interest" description="Disordered" evidence="13">
    <location>
        <begin position="1"/>
        <end position="39"/>
    </location>
</feature>
<dbReference type="Gene3D" id="1.20.1370.20">
    <property type="match status" value="1"/>
</dbReference>
<dbReference type="Gene3D" id="2.40.180.10">
    <property type="entry name" value="Catalase core domain"/>
    <property type="match status" value="1"/>
</dbReference>
<organism evidence="15 16">
    <name type="scientific">Oceanobacillus halophilus</name>
    <dbReference type="NCBI Taxonomy" id="930130"/>
    <lineage>
        <taxon>Bacteria</taxon>
        <taxon>Bacillati</taxon>
        <taxon>Bacillota</taxon>
        <taxon>Bacilli</taxon>
        <taxon>Bacillales</taxon>
        <taxon>Bacillaceae</taxon>
        <taxon>Oceanobacillus</taxon>
    </lineage>
</organism>
<dbReference type="CDD" id="cd03132">
    <property type="entry name" value="GATase1_catalase"/>
    <property type="match status" value="1"/>
</dbReference>
<evidence type="ECO:0000256" key="1">
    <source>
        <dbReference type="ARBA" id="ARBA00001971"/>
    </source>
</evidence>
<keyword evidence="9 10" id="KW-0376">Hydrogen peroxide</keyword>
<evidence type="ECO:0000256" key="6">
    <source>
        <dbReference type="ARBA" id="ARBA00022723"/>
    </source>
</evidence>
<dbReference type="InterPro" id="IPR043156">
    <property type="entry name" value="Catalase_clade2_helical"/>
</dbReference>
<evidence type="ECO:0000313" key="16">
    <source>
        <dbReference type="Proteomes" id="UP000269301"/>
    </source>
</evidence>
<evidence type="ECO:0000256" key="5">
    <source>
        <dbReference type="ARBA" id="ARBA00022617"/>
    </source>
</evidence>
<gene>
    <name evidence="15" type="ORF">D8M06_00390</name>
</gene>
<dbReference type="SMART" id="SM01060">
    <property type="entry name" value="Catalase"/>
    <property type="match status" value="1"/>
</dbReference>
<dbReference type="InterPro" id="IPR024712">
    <property type="entry name" value="Catalase_clade2"/>
</dbReference>
<evidence type="ECO:0000313" key="15">
    <source>
        <dbReference type="EMBL" id="RKQ37297.1"/>
    </source>
</evidence>
<feature type="binding site" evidence="12">
    <location>
        <position position="373"/>
    </location>
    <ligand>
        <name>heme</name>
        <dbReference type="ChEBI" id="CHEBI:30413"/>
    </ligand>
</feature>
<dbReference type="GO" id="GO:0004096">
    <property type="term" value="F:catalase activity"/>
    <property type="evidence" value="ECO:0007669"/>
    <property type="project" value="UniProtKB-UniRule"/>
</dbReference>
<accession>A0A495AB42</accession>
<comment type="cofactor">
    <cofactor evidence="1 10 11">
        <name>heme</name>
        <dbReference type="ChEBI" id="CHEBI:30413"/>
    </cofactor>
</comment>
<keyword evidence="4 10" id="KW-0575">Peroxidase</keyword>
<dbReference type="GO" id="GO:0042744">
    <property type="term" value="P:hydrogen peroxide catabolic process"/>
    <property type="evidence" value="ECO:0007669"/>
    <property type="project" value="UniProtKB-UniRule"/>
</dbReference>
<dbReference type="PANTHER" id="PTHR42821:SF1">
    <property type="entry name" value="CATALASE-B"/>
    <property type="match status" value="1"/>
</dbReference>
<comment type="caution">
    <text evidence="15">The sequence shown here is derived from an EMBL/GenBank/DDBJ whole genome shotgun (WGS) entry which is preliminary data.</text>
</comment>
<feature type="binding site" evidence="12">
    <location>
        <position position="165"/>
    </location>
    <ligand>
        <name>heme</name>
        <dbReference type="ChEBI" id="CHEBI:30413"/>
    </ligand>
</feature>
<feature type="binding site" evidence="12">
    <location>
        <position position="362"/>
    </location>
    <ligand>
        <name>heme</name>
        <dbReference type="ChEBI" id="CHEBI:30413"/>
    </ligand>
</feature>
<comment type="catalytic activity">
    <reaction evidence="10">
        <text>2 H2O2 = O2 + 2 H2O</text>
        <dbReference type="Rhea" id="RHEA:20309"/>
        <dbReference type="ChEBI" id="CHEBI:15377"/>
        <dbReference type="ChEBI" id="CHEBI:15379"/>
        <dbReference type="ChEBI" id="CHEBI:16240"/>
        <dbReference type="EC" id="1.11.1.6"/>
    </reaction>
</comment>
<dbReference type="RefSeq" id="WP_121202380.1">
    <property type="nucleotide sequence ID" value="NZ_RBZP01000001.1"/>
</dbReference>
<evidence type="ECO:0000256" key="10">
    <source>
        <dbReference type="PIRNR" id="PIRNR038927"/>
    </source>
</evidence>
<dbReference type="GO" id="GO:0046872">
    <property type="term" value="F:metal ion binding"/>
    <property type="evidence" value="ECO:0007669"/>
    <property type="project" value="UniProtKB-KW"/>
</dbReference>
<feature type="compositionally biased region" description="Basic and acidic residues" evidence="13">
    <location>
        <begin position="30"/>
        <end position="39"/>
    </location>
</feature>
<feature type="binding site" evidence="12">
    <location>
        <position position="116"/>
    </location>
    <ligand>
        <name>heme</name>
        <dbReference type="ChEBI" id="CHEBI:30413"/>
    </ligand>
</feature>
<comment type="function">
    <text evidence="10">Decomposes hydrogen peroxide into water and oxygen; serves to protect cells from the toxic effects of hydrogen peroxide.</text>
</comment>
<proteinExistence type="inferred from homology"/>
<keyword evidence="7 10" id="KW-0560">Oxidoreductase</keyword>
<dbReference type="AlphaFoldDB" id="A0A495AB42"/>
<dbReference type="Pfam" id="PF00199">
    <property type="entry name" value="Catalase"/>
    <property type="match status" value="1"/>
</dbReference>
<dbReference type="GO" id="GO:0020037">
    <property type="term" value="F:heme binding"/>
    <property type="evidence" value="ECO:0007669"/>
    <property type="project" value="UniProtKB-UniRule"/>
</dbReference>
<dbReference type="OrthoDB" id="9760293at2"/>
<keyword evidence="6 10" id="KW-0479">Metal-binding</keyword>
<feature type="binding site" description="axial binding residue" evidence="11">
    <location>
        <position position="366"/>
    </location>
    <ligand>
        <name>heme</name>
        <dbReference type="ChEBI" id="CHEBI:30413"/>
    </ligand>
    <ligandPart>
        <name>Fe</name>
        <dbReference type="ChEBI" id="CHEBI:18248"/>
    </ligandPart>
</feature>
<dbReference type="PROSITE" id="PS51402">
    <property type="entry name" value="CATALASE_3"/>
    <property type="match status" value="1"/>
</dbReference>
<dbReference type="EMBL" id="RBZP01000001">
    <property type="protein sequence ID" value="RKQ37297.1"/>
    <property type="molecule type" value="Genomic_DNA"/>
</dbReference>